<evidence type="ECO:0000256" key="2">
    <source>
        <dbReference type="ARBA" id="ARBA00022692"/>
    </source>
</evidence>
<comment type="caution">
    <text evidence="7">The sequence shown here is derived from an EMBL/GenBank/DDBJ whole genome shotgun (WGS) entry which is preliminary data.</text>
</comment>
<dbReference type="InterPro" id="IPR050307">
    <property type="entry name" value="Sterol_Desaturase_Related"/>
</dbReference>
<dbReference type="Proteomes" id="UP000317165">
    <property type="component" value="Unassembled WGS sequence"/>
</dbReference>
<evidence type="ECO:0000256" key="5">
    <source>
        <dbReference type="SAM" id="Phobius"/>
    </source>
</evidence>
<dbReference type="Pfam" id="PF04116">
    <property type="entry name" value="FA_hydroxylase"/>
    <property type="match status" value="1"/>
</dbReference>
<evidence type="ECO:0000313" key="8">
    <source>
        <dbReference type="Proteomes" id="UP000317165"/>
    </source>
</evidence>
<evidence type="ECO:0000256" key="1">
    <source>
        <dbReference type="ARBA" id="ARBA00004370"/>
    </source>
</evidence>
<protein>
    <submittedName>
        <fullName evidence="7">Fatty acid hydroxylase family protein</fullName>
    </submittedName>
</protein>
<evidence type="ECO:0000256" key="4">
    <source>
        <dbReference type="ARBA" id="ARBA00023136"/>
    </source>
</evidence>
<dbReference type="GO" id="GO:0005506">
    <property type="term" value="F:iron ion binding"/>
    <property type="evidence" value="ECO:0007669"/>
    <property type="project" value="InterPro"/>
</dbReference>
<feature type="transmembrane region" description="Helical" evidence="5">
    <location>
        <begin position="44"/>
        <end position="65"/>
    </location>
</feature>
<feature type="domain" description="Fatty acid hydroxylase" evidence="6">
    <location>
        <begin position="130"/>
        <end position="250"/>
    </location>
</feature>
<dbReference type="InterPro" id="IPR006694">
    <property type="entry name" value="Fatty_acid_hydroxylase"/>
</dbReference>
<gene>
    <name evidence="7" type="ORF">EWV53_19875</name>
</gene>
<keyword evidence="2 5" id="KW-0812">Transmembrane</keyword>
<proteinExistence type="predicted"/>
<evidence type="ECO:0000313" key="7">
    <source>
        <dbReference type="EMBL" id="TRV57897.1"/>
    </source>
</evidence>
<feature type="transmembrane region" description="Helical" evidence="5">
    <location>
        <begin position="126"/>
        <end position="147"/>
    </location>
</feature>
<dbReference type="GO" id="GO:0016020">
    <property type="term" value="C:membrane"/>
    <property type="evidence" value="ECO:0007669"/>
    <property type="project" value="UniProtKB-SubCell"/>
</dbReference>
<name>A0A552PLN7_9CHRO</name>
<dbReference type="AlphaFoldDB" id="A0A552PLN7"/>
<keyword evidence="3 5" id="KW-1133">Transmembrane helix</keyword>
<feature type="transmembrane region" description="Helical" evidence="5">
    <location>
        <begin position="95"/>
        <end position="114"/>
    </location>
</feature>
<dbReference type="EMBL" id="SFAC01000235">
    <property type="protein sequence ID" value="TRV57897.1"/>
    <property type="molecule type" value="Genomic_DNA"/>
</dbReference>
<organism evidence="7 8">
    <name type="scientific">Microcystis panniformis Mp_MB_F_20051200_S9</name>
    <dbReference type="NCBI Taxonomy" id="2486223"/>
    <lineage>
        <taxon>Bacteria</taxon>
        <taxon>Bacillati</taxon>
        <taxon>Cyanobacteriota</taxon>
        <taxon>Cyanophyceae</taxon>
        <taxon>Oscillatoriophycideae</taxon>
        <taxon>Chroococcales</taxon>
        <taxon>Microcystaceae</taxon>
        <taxon>Microcystis</taxon>
    </lineage>
</organism>
<keyword evidence="4 5" id="KW-0472">Membrane</keyword>
<dbReference type="PANTHER" id="PTHR11863">
    <property type="entry name" value="STEROL DESATURASE"/>
    <property type="match status" value="1"/>
</dbReference>
<evidence type="ECO:0000259" key="6">
    <source>
        <dbReference type="Pfam" id="PF04116"/>
    </source>
</evidence>
<sequence length="271" mass="31838">MYRVFKILTEFEFYLKIAIACTLFQQVFYVVLGNARVDYMNQVIMYWITGSLSFYGIGLFIERVIKGNDSLKNKLTARVSQVKEQQFPYFTFKGFFLGEVKSIITACVILYLAQEVHRGNNLILNFGWFLMRIVTADLCFYVTHWLFHRKSLLRFHLKHHEFQDTSSFVAAHKSWTEFVVTTVTDLLPVFIFGYDINQICAWILVGNAYNLEGHSSLSIFFISSDFHDLHHTSFKGNYGIQGFWDKMFKTLNPPHYQRRIIFPSSYLKPTE</sequence>
<evidence type="ECO:0000256" key="3">
    <source>
        <dbReference type="ARBA" id="ARBA00022989"/>
    </source>
</evidence>
<comment type="subcellular location">
    <subcellularLocation>
        <location evidence="1">Membrane</location>
    </subcellularLocation>
</comment>
<accession>A0A552PLN7</accession>
<reference evidence="7 8" key="1">
    <citation type="submission" date="2019-01" db="EMBL/GenBank/DDBJ databases">
        <title>Coherence of Microcystis species and biogeography revealed through population genomics.</title>
        <authorList>
            <person name="Perez-Carrascal O.M."/>
            <person name="Terrat Y."/>
            <person name="Giani A."/>
            <person name="Fortin N."/>
            <person name="Tromas N."/>
            <person name="Shapiro B.J."/>
        </authorList>
    </citation>
    <scope>NUCLEOTIDE SEQUENCE [LARGE SCALE GENOMIC DNA]</scope>
    <source>
        <strain evidence="7">Mp_MB_F_20051200_S9</strain>
    </source>
</reference>
<dbReference type="GO" id="GO:0008610">
    <property type="term" value="P:lipid biosynthetic process"/>
    <property type="evidence" value="ECO:0007669"/>
    <property type="project" value="InterPro"/>
</dbReference>
<feature type="transmembrane region" description="Helical" evidence="5">
    <location>
        <begin position="12"/>
        <end position="32"/>
    </location>
</feature>
<dbReference type="GO" id="GO:0016491">
    <property type="term" value="F:oxidoreductase activity"/>
    <property type="evidence" value="ECO:0007669"/>
    <property type="project" value="InterPro"/>
</dbReference>